<dbReference type="AlphaFoldDB" id="A0A5D2QBM3"/>
<dbReference type="PANTHER" id="PTHR35724">
    <property type="entry name" value="PROTEIN CHLORORESPIRATORY REDUCTION 6, CHLOROPLASTIC"/>
    <property type="match status" value="1"/>
</dbReference>
<dbReference type="PANTHER" id="PTHR35724:SF1">
    <property type="entry name" value="PROTEIN CHLORORESPIRATORY REDUCTION 6, CHLOROPLASTIC"/>
    <property type="match status" value="1"/>
</dbReference>
<dbReference type="InterPro" id="IPR014946">
    <property type="entry name" value="CRR6"/>
</dbReference>
<dbReference type="EMBL" id="CM017614">
    <property type="protein sequence ID" value="TYI24860.1"/>
    <property type="molecule type" value="Genomic_DNA"/>
</dbReference>
<dbReference type="Pfam" id="PF08847">
    <property type="entry name" value="Crr6"/>
    <property type="match status" value="1"/>
</dbReference>
<organism evidence="1 2">
    <name type="scientific">Gossypium tomentosum</name>
    <name type="common">Hawaiian cotton</name>
    <name type="synonym">Gossypium sandvicense</name>
    <dbReference type="NCBI Taxonomy" id="34277"/>
    <lineage>
        <taxon>Eukaryota</taxon>
        <taxon>Viridiplantae</taxon>
        <taxon>Streptophyta</taxon>
        <taxon>Embryophyta</taxon>
        <taxon>Tracheophyta</taxon>
        <taxon>Spermatophyta</taxon>
        <taxon>Magnoliopsida</taxon>
        <taxon>eudicotyledons</taxon>
        <taxon>Gunneridae</taxon>
        <taxon>Pentapetalae</taxon>
        <taxon>rosids</taxon>
        <taxon>malvids</taxon>
        <taxon>Malvales</taxon>
        <taxon>Malvaceae</taxon>
        <taxon>Malvoideae</taxon>
        <taxon>Gossypium</taxon>
    </lineage>
</organism>
<sequence length="201" mass="22366">MATALNPLLPLSPSLKHNINNPSSSPWISFKPISALMPNLPISHFTRQRGQFAPSVSFNPSGNFDLSLYGDEDDSSQAEPPMPPSEGRLEVIIDNDVIRRLDLSPFQSATGITSPLSDWRAGELARYAAMLVPHQMSMRMGVVFNPEALELFIMKKVFIVYSWLKQHGIPKPRLKTSDMGRMLGFGIGDELFDLVDQQPLD</sequence>
<protein>
    <submittedName>
        <fullName evidence="1">Uncharacterized protein</fullName>
    </submittedName>
</protein>
<evidence type="ECO:0000313" key="1">
    <source>
        <dbReference type="EMBL" id="TYI24860.1"/>
    </source>
</evidence>
<accession>A0A5D2QBM3</accession>
<dbReference type="GO" id="GO:0010275">
    <property type="term" value="P:NAD(P)H dehydrogenase complex assembly"/>
    <property type="evidence" value="ECO:0007669"/>
    <property type="project" value="TreeGrafter"/>
</dbReference>
<gene>
    <name evidence="1" type="ORF">ES332_A05G014200v1</name>
</gene>
<evidence type="ECO:0000313" key="2">
    <source>
        <dbReference type="Proteomes" id="UP000322667"/>
    </source>
</evidence>
<name>A0A5D2QBM3_GOSTO</name>
<dbReference type="GO" id="GO:0009507">
    <property type="term" value="C:chloroplast"/>
    <property type="evidence" value="ECO:0007669"/>
    <property type="project" value="TreeGrafter"/>
</dbReference>
<proteinExistence type="predicted"/>
<keyword evidence="2" id="KW-1185">Reference proteome</keyword>
<dbReference type="Proteomes" id="UP000322667">
    <property type="component" value="Chromosome A05"/>
</dbReference>
<reference evidence="1 2" key="1">
    <citation type="submission" date="2019-07" db="EMBL/GenBank/DDBJ databases">
        <title>WGS assembly of Gossypium tomentosum.</title>
        <authorList>
            <person name="Chen Z.J."/>
            <person name="Sreedasyam A."/>
            <person name="Ando A."/>
            <person name="Song Q."/>
            <person name="De L."/>
            <person name="Hulse-Kemp A."/>
            <person name="Ding M."/>
            <person name="Ye W."/>
            <person name="Kirkbride R."/>
            <person name="Jenkins J."/>
            <person name="Plott C."/>
            <person name="Lovell J."/>
            <person name="Lin Y.-M."/>
            <person name="Vaughn R."/>
            <person name="Liu B."/>
            <person name="Li W."/>
            <person name="Simpson S."/>
            <person name="Scheffler B."/>
            <person name="Saski C."/>
            <person name="Grover C."/>
            <person name="Hu G."/>
            <person name="Conover J."/>
            <person name="Carlson J."/>
            <person name="Shu S."/>
            <person name="Boston L."/>
            <person name="Williams M."/>
            <person name="Peterson D."/>
            <person name="Mcgee K."/>
            <person name="Jones D."/>
            <person name="Wendel J."/>
            <person name="Stelly D."/>
            <person name="Grimwood J."/>
            <person name="Schmutz J."/>
        </authorList>
    </citation>
    <scope>NUCLEOTIDE SEQUENCE [LARGE SCALE GENOMIC DNA]</scope>
    <source>
        <strain evidence="1">7179.01</strain>
    </source>
</reference>